<feature type="region of interest" description="Disordered" evidence="1">
    <location>
        <begin position="64"/>
        <end position="89"/>
    </location>
</feature>
<dbReference type="Proteomes" id="UP000708208">
    <property type="component" value="Unassembled WGS sequence"/>
</dbReference>
<comment type="caution">
    <text evidence="2">The sequence shown here is derived from an EMBL/GenBank/DDBJ whole genome shotgun (WGS) entry which is preliminary data.</text>
</comment>
<sequence length="253" mass="25893">MNFGEYGSSVQRVGGVLGGTSDPDIDENIEPRKAVFNFYVDDDDASKLDLPSALAVGPFFPMGTPSSTRETNTSGLLSERSNFPQGYQAGNENDRGLAEYIGGILGRANASADSAGSVFQAAVAKGAAAPYLVTAETGNAVAKTFGKGKITEKKGPIDELFTIVPDIIGTVGAAVIDKVGDSTGTHALLKPVVSAAGKGVGLGVETYYPPLLSYKIAAKGGYDAIKTAVVSTGNDGLLGLQPKGGDQVDHHAP</sequence>
<dbReference type="AlphaFoldDB" id="A0A8J2PGD2"/>
<evidence type="ECO:0000313" key="2">
    <source>
        <dbReference type="EMBL" id="CAG7822133.1"/>
    </source>
</evidence>
<gene>
    <name evidence="2" type="ORF">AFUS01_LOCUS32421</name>
</gene>
<accession>A0A8J2PGD2</accession>
<organism evidence="2 3">
    <name type="scientific">Allacma fusca</name>
    <dbReference type="NCBI Taxonomy" id="39272"/>
    <lineage>
        <taxon>Eukaryota</taxon>
        <taxon>Metazoa</taxon>
        <taxon>Ecdysozoa</taxon>
        <taxon>Arthropoda</taxon>
        <taxon>Hexapoda</taxon>
        <taxon>Collembola</taxon>
        <taxon>Symphypleona</taxon>
        <taxon>Sminthuridae</taxon>
        <taxon>Allacma</taxon>
    </lineage>
</organism>
<name>A0A8J2PGD2_9HEXA</name>
<feature type="region of interest" description="Disordered" evidence="1">
    <location>
        <begin position="1"/>
        <end position="26"/>
    </location>
</feature>
<dbReference type="EMBL" id="CAJVCH010525418">
    <property type="protein sequence ID" value="CAG7822133.1"/>
    <property type="molecule type" value="Genomic_DNA"/>
</dbReference>
<proteinExistence type="predicted"/>
<keyword evidence="3" id="KW-1185">Reference proteome</keyword>
<evidence type="ECO:0000313" key="3">
    <source>
        <dbReference type="Proteomes" id="UP000708208"/>
    </source>
</evidence>
<evidence type="ECO:0000256" key="1">
    <source>
        <dbReference type="SAM" id="MobiDB-lite"/>
    </source>
</evidence>
<reference evidence="2" key="1">
    <citation type="submission" date="2021-06" db="EMBL/GenBank/DDBJ databases">
        <authorList>
            <person name="Hodson N. C."/>
            <person name="Mongue J. A."/>
            <person name="Jaron S. K."/>
        </authorList>
    </citation>
    <scope>NUCLEOTIDE SEQUENCE</scope>
</reference>
<protein>
    <submittedName>
        <fullName evidence="2">Uncharacterized protein</fullName>
    </submittedName>
</protein>